<protein>
    <submittedName>
        <fullName evidence="3">PQQ-dependent sugar dehydrogenase</fullName>
    </submittedName>
</protein>
<reference evidence="3 4" key="1">
    <citation type="submission" date="2019-12" db="EMBL/GenBank/DDBJ databases">
        <title>Genomic-based taxomic classification of the family Erythrobacteraceae.</title>
        <authorList>
            <person name="Xu L."/>
        </authorList>
    </citation>
    <scope>NUCLEOTIDE SEQUENCE [LARGE SCALE GENOMIC DNA]</scope>
    <source>
        <strain evidence="3 4">MCCC 1K01500</strain>
    </source>
</reference>
<dbReference type="Pfam" id="PF07995">
    <property type="entry name" value="GSDH"/>
    <property type="match status" value="1"/>
</dbReference>
<dbReference type="Gene3D" id="2.120.10.30">
    <property type="entry name" value="TolB, C-terminal domain"/>
    <property type="match status" value="1"/>
</dbReference>
<dbReference type="InterPro" id="IPR011042">
    <property type="entry name" value="6-blade_b-propeller_TolB-like"/>
</dbReference>
<keyword evidence="4" id="KW-1185">Reference proteome</keyword>
<accession>A0A6I4STN7</accession>
<gene>
    <name evidence="3" type="ORF">GRI89_06685</name>
</gene>
<keyword evidence="1" id="KW-0732">Signal</keyword>
<dbReference type="PANTHER" id="PTHR19328:SF75">
    <property type="entry name" value="ALDOSE SUGAR DEHYDROGENASE YLII"/>
    <property type="match status" value="1"/>
</dbReference>
<feature type="signal peptide" evidence="1">
    <location>
        <begin position="1"/>
        <end position="19"/>
    </location>
</feature>
<feature type="chain" id="PRO_5026144588" evidence="1">
    <location>
        <begin position="20"/>
        <end position="404"/>
    </location>
</feature>
<feature type="domain" description="Glucose/Sorbosone dehydrogenase" evidence="2">
    <location>
        <begin position="58"/>
        <end position="399"/>
    </location>
</feature>
<dbReference type="Proteomes" id="UP000433652">
    <property type="component" value="Unassembled WGS sequence"/>
</dbReference>
<organism evidence="3 4">
    <name type="scientific">Croceibacterium salegens</name>
    <dbReference type="NCBI Taxonomy" id="1737568"/>
    <lineage>
        <taxon>Bacteria</taxon>
        <taxon>Pseudomonadati</taxon>
        <taxon>Pseudomonadota</taxon>
        <taxon>Alphaproteobacteria</taxon>
        <taxon>Sphingomonadales</taxon>
        <taxon>Erythrobacteraceae</taxon>
        <taxon>Croceibacterium</taxon>
    </lineage>
</organism>
<dbReference type="SUPFAM" id="SSF50952">
    <property type="entry name" value="Soluble quinoprotein glucose dehydrogenase"/>
    <property type="match status" value="1"/>
</dbReference>
<dbReference type="AlphaFoldDB" id="A0A6I4STN7"/>
<evidence type="ECO:0000313" key="3">
    <source>
        <dbReference type="EMBL" id="MXO59223.1"/>
    </source>
</evidence>
<evidence type="ECO:0000313" key="4">
    <source>
        <dbReference type="Proteomes" id="UP000433652"/>
    </source>
</evidence>
<evidence type="ECO:0000259" key="2">
    <source>
        <dbReference type="Pfam" id="PF07995"/>
    </source>
</evidence>
<dbReference type="InterPro" id="IPR011041">
    <property type="entry name" value="Quinoprot_gluc/sorb_DH_b-prop"/>
</dbReference>
<dbReference type="InterPro" id="IPR012938">
    <property type="entry name" value="Glc/Sorbosone_DH"/>
</dbReference>
<dbReference type="RefSeq" id="WP_159793434.1">
    <property type="nucleotide sequence ID" value="NZ_WTYM01000033.1"/>
</dbReference>
<evidence type="ECO:0000256" key="1">
    <source>
        <dbReference type="SAM" id="SignalP"/>
    </source>
</evidence>
<comment type="caution">
    <text evidence="3">The sequence shown here is derived from an EMBL/GenBank/DDBJ whole genome shotgun (WGS) entry which is preliminary data.</text>
</comment>
<name>A0A6I4STN7_9SPHN</name>
<dbReference type="EMBL" id="WTYM01000033">
    <property type="protein sequence ID" value="MXO59223.1"/>
    <property type="molecule type" value="Genomic_DNA"/>
</dbReference>
<sequence>MRRLLGIVALLSLTSAASGQQPPDIGIAPVELTAPSYTFDTAEQHRIKVTPLVRGLGRPFALELLPNGDLLVTERGSDLLLLKGATTPGAAIEKVVVAGMPKPVDAPATLGLQDVALAPDFATSHLIYFTYNEPAPIPEGAPPRQRPARFTIMRGKLEDGKLTGVATVLQGGVAGASGSRLAFGGDGKLYATTGGPFGDTSQDLSNIYGKVLRINPDGTIPADNPFVGEDGKHPALWSYGHRDQHGLLYDPATGAILNAEHGPNGGDEVNLIKRGANYGWPDYSFGREYDGKQIGAHPTSEGIENPLLVWIPSIAPSGLMIYRGDRFPSWKGNLFVGSARRGEVPFTGGLERVVVGEDYHEVRRETLLTELHQRVRDFVQSADGLIYVLTDGNENAVLRIEPSE</sequence>
<dbReference type="OrthoDB" id="9770043at2"/>
<dbReference type="PANTHER" id="PTHR19328">
    <property type="entry name" value="HEDGEHOG-INTERACTING PROTEIN"/>
    <property type="match status" value="1"/>
</dbReference>
<proteinExistence type="predicted"/>